<organism evidence="5 6">
    <name type="scientific">Rhizobium mongolense subsp. loessense</name>
    <dbReference type="NCBI Taxonomy" id="158890"/>
    <lineage>
        <taxon>Bacteria</taxon>
        <taxon>Pseudomonadati</taxon>
        <taxon>Pseudomonadota</taxon>
        <taxon>Alphaproteobacteria</taxon>
        <taxon>Hyphomicrobiales</taxon>
        <taxon>Rhizobiaceae</taxon>
        <taxon>Rhizobium/Agrobacterium group</taxon>
        <taxon>Rhizobium</taxon>
    </lineage>
</organism>
<dbReference type="SUPFAM" id="SSF47473">
    <property type="entry name" value="EF-hand"/>
    <property type="match status" value="1"/>
</dbReference>
<proteinExistence type="predicted"/>
<evidence type="ECO:0000256" key="3">
    <source>
        <dbReference type="SAM" id="Phobius"/>
    </source>
</evidence>
<dbReference type="AlphaFoldDB" id="A0A1G4PEZ1"/>
<evidence type="ECO:0000256" key="2">
    <source>
        <dbReference type="ARBA" id="ARBA00022737"/>
    </source>
</evidence>
<dbReference type="PANTHER" id="PTHR10827:SF98">
    <property type="entry name" value="45 KDA CALCIUM-BINDING PROTEIN"/>
    <property type="match status" value="1"/>
</dbReference>
<reference evidence="5 6" key="1">
    <citation type="submission" date="2016-10" db="EMBL/GenBank/DDBJ databases">
        <authorList>
            <person name="de Groot N.N."/>
        </authorList>
    </citation>
    <scope>NUCLEOTIDE SEQUENCE [LARGE SCALE GENOMIC DNA]</scope>
    <source>
        <strain evidence="5 6">CGMCC 1.3401</strain>
    </source>
</reference>
<dbReference type="InterPro" id="IPR018247">
    <property type="entry name" value="EF_Hand_1_Ca_BS"/>
</dbReference>
<dbReference type="PROSITE" id="PS50222">
    <property type="entry name" value="EF_HAND_2"/>
    <property type="match status" value="1"/>
</dbReference>
<evidence type="ECO:0000313" key="6">
    <source>
        <dbReference type="Proteomes" id="UP000199542"/>
    </source>
</evidence>
<dbReference type="PROSITE" id="PS00018">
    <property type="entry name" value="EF_HAND_1"/>
    <property type="match status" value="2"/>
</dbReference>
<dbReference type="EMBL" id="FMTM01000001">
    <property type="protein sequence ID" value="SCW30609.1"/>
    <property type="molecule type" value="Genomic_DNA"/>
</dbReference>
<evidence type="ECO:0000256" key="1">
    <source>
        <dbReference type="ARBA" id="ARBA00022723"/>
    </source>
</evidence>
<gene>
    <name evidence="5" type="ORF">SAMN02927900_00434</name>
</gene>
<dbReference type="InterPro" id="IPR011992">
    <property type="entry name" value="EF-hand-dom_pair"/>
</dbReference>
<sequence>MRRVAAVFELPARVGCIIDVVSELGGFMRAGFVFIAVFLSIAAMSARAETPAAPPIFLVEGMGSARDQYISSHLEPFAVYSGADRALDEDDIARLRQVDAARQRAAAAMPFFIGDLDADGRMTLDEYELANLYESRDEAELGMKARFANFDRNGDGIVTLDEALKSPPLPRMPPAYGLSDTERVAALLALDPNKDGKLTADEFKALLLSAFAFYDKNGDGALSKAEKAERAATVRQFRQEQEKREKP</sequence>
<dbReference type="GO" id="GO:0005509">
    <property type="term" value="F:calcium ion binding"/>
    <property type="evidence" value="ECO:0007669"/>
    <property type="project" value="InterPro"/>
</dbReference>
<dbReference type="Gene3D" id="1.10.238.10">
    <property type="entry name" value="EF-hand"/>
    <property type="match status" value="2"/>
</dbReference>
<keyword evidence="3" id="KW-0812">Transmembrane</keyword>
<name>A0A1G4PEZ1_9HYPH</name>
<keyword evidence="1" id="KW-0479">Metal-binding</keyword>
<evidence type="ECO:0000313" key="5">
    <source>
        <dbReference type="EMBL" id="SCW30609.1"/>
    </source>
</evidence>
<keyword evidence="2" id="KW-0677">Repeat</keyword>
<dbReference type="Proteomes" id="UP000199542">
    <property type="component" value="Unassembled WGS sequence"/>
</dbReference>
<feature type="transmembrane region" description="Helical" evidence="3">
    <location>
        <begin position="27"/>
        <end position="46"/>
    </location>
</feature>
<dbReference type="PANTHER" id="PTHR10827">
    <property type="entry name" value="RETICULOCALBIN"/>
    <property type="match status" value="1"/>
</dbReference>
<dbReference type="Pfam" id="PF13202">
    <property type="entry name" value="EF-hand_5"/>
    <property type="match status" value="3"/>
</dbReference>
<keyword evidence="3" id="KW-0472">Membrane</keyword>
<keyword evidence="3" id="KW-1133">Transmembrane helix</keyword>
<feature type="domain" description="EF-hand" evidence="4">
    <location>
        <begin position="178"/>
        <end position="213"/>
    </location>
</feature>
<evidence type="ECO:0000259" key="4">
    <source>
        <dbReference type="PROSITE" id="PS50222"/>
    </source>
</evidence>
<dbReference type="InterPro" id="IPR002048">
    <property type="entry name" value="EF_hand_dom"/>
</dbReference>
<protein>
    <submittedName>
        <fullName evidence="5">EF hand</fullName>
    </submittedName>
</protein>
<accession>A0A1G4PEZ1</accession>